<evidence type="ECO:0000313" key="10">
    <source>
        <dbReference type="Proteomes" id="UP001629523"/>
    </source>
</evidence>
<feature type="domain" description="SAF" evidence="8">
    <location>
        <begin position="110"/>
        <end position="172"/>
    </location>
</feature>
<dbReference type="EMBL" id="JBBEST010000009">
    <property type="protein sequence ID" value="MFM1348215.1"/>
    <property type="molecule type" value="Genomic_DNA"/>
</dbReference>
<keyword evidence="9" id="KW-0282">Flagellum</keyword>
<dbReference type="RefSeq" id="WP_227728502.1">
    <property type="nucleotide sequence ID" value="NZ_CABHYG010000016.1"/>
</dbReference>
<keyword evidence="4" id="KW-0732">Signal</keyword>
<evidence type="ECO:0000256" key="1">
    <source>
        <dbReference type="ARBA" id="ARBA00004418"/>
    </source>
</evidence>
<accession>A0ABW9F1M0</accession>
<comment type="subcellular location">
    <subcellularLocation>
        <location evidence="1 7">Periplasm</location>
    </subcellularLocation>
</comment>
<dbReference type="SMART" id="SM00858">
    <property type="entry name" value="SAF"/>
    <property type="match status" value="1"/>
</dbReference>
<organism evidence="9 10">
    <name type="scientific">Yersinia proxima</name>
    <dbReference type="NCBI Taxonomy" id="2890316"/>
    <lineage>
        <taxon>Bacteria</taxon>
        <taxon>Pseudomonadati</taxon>
        <taxon>Pseudomonadota</taxon>
        <taxon>Gammaproteobacteria</taxon>
        <taxon>Enterobacterales</taxon>
        <taxon>Yersiniaceae</taxon>
        <taxon>Yersinia</taxon>
    </lineage>
</organism>
<evidence type="ECO:0000259" key="8">
    <source>
        <dbReference type="SMART" id="SM00858"/>
    </source>
</evidence>
<gene>
    <name evidence="9" type="primary">flgA</name>
    <name evidence="9" type="ORF">WFP14_16825</name>
</gene>
<dbReference type="Proteomes" id="UP001629523">
    <property type="component" value="Unassembled WGS sequence"/>
</dbReference>
<dbReference type="GeneID" id="93971680"/>
<protein>
    <recommendedName>
        <fullName evidence="3 7">Flagella basal body P-ring formation protein FlgA</fullName>
    </recommendedName>
</protein>
<dbReference type="Gene3D" id="3.90.1210.10">
    <property type="entry name" value="Antifreeze-like/N-acetylneuraminic acid synthase C-terminal domain"/>
    <property type="match status" value="1"/>
</dbReference>
<comment type="caution">
    <text evidence="9">The sequence shown here is derived from an EMBL/GenBank/DDBJ whole genome shotgun (WGS) entry which is preliminary data.</text>
</comment>
<keyword evidence="5 7" id="KW-0574">Periplasm</keyword>
<dbReference type="Gene3D" id="2.30.30.760">
    <property type="match status" value="1"/>
</dbReference>
<name>A0ABW9F1M0_9GAMM</name>
<dbReference type="PANTHER" id="PTHR36307:SF1">
    <property type="entry name" value="FLAGELLA BASAL BODY P-RING FORMATION PROTEIN FLGA"/>
    <property type="match status" value="1"/>
</dbReference>
<evidence type="ECO:0000256" key="2">
    <source>
        <dbReference type="ARBA" id="ARBA00010474"/>
    </source>
</evidence>
<keyword evidence="9" id="KW-0966">Cell projection</keyword>
<keyword evidence="7" id="KW-1005">Bacterial flagellum biogenesis</keyword>
<dbReference type="InterPro" id="IPR017585">
    <property type="entry name" value="SAF_FlgA"/>
</dbReference>
<comment type="similarity">
    <text evidence="2 7">Belongs to the FlgA family.</text>
</comment>
<keyword evidence="10" id="KW-1185">Reference proteome</keyword>
<evidence type="ECO:0000256" key="3">
    <source>
        <dbReference type="ARBA" id="ARBA00014754"/>
    </source>
</evidence>
<sequence>MLPSRNIFVTLLLFIFCLKIFDAAATPHSPGNSLTEKITALVNAQSGIAVGAEMNRTIKILTSADQLNSLCPDPELSIAGNNTRLTGNKSVIAQCGNKRKFIQIAVLAQGTWWTARHTIKPGALIQPEDIISRSGSLERLPAGLVFNKDNIIGQTAARSISHGQPIVQNQLRERWAITSGREVEVIASGSGFRIRAKGKAMDNAAVGETLRVTMRSGQIMTGTVSPDGKVNINLKE</sequence>
<evidence type="ECO:0000313" key="9">
    <source>
        <dbReference type="EMBL" id="MFM1348215.1"/>
    </source>
</evidence>
<evidence type="ECO:0000256" key="4">
    <source>
        <dbReference type="ARBA" id="ARBA00022729"/>
    </source>
</evidence>
<proteinExistence type="inferred from homology"/>
<dbReference type="CDD" id="cd11614">
    <property type="entry name" value="SAF_CpaB_FlgA_like"/>
    <property type="match status" value="1"/>
</dbReference>
<dbReference type="Pfam" id="PF13144">
    <property type="entry name" value="ChapFlgA"/>
    <property type="match status" value="1"/>
</dbReference>
<keyword evidence="9" id="KW-0969">Cilium</keyword>
<dbReference type="PANTHER" id="PTHR36307">
    <property type="entry name" value="FLAGELLA BASAL BODY P-RING FORMATION PROTEIN FLGA"/>
    <property type="match status" value="1"/>
</dbReference>
<evidence type="ECO:0000256" key="7">
    <source>
        <dbReference type="RuleBase" id="RU362063"/>
    </source>
</evidence>
<comment type="function">
    <text evidence="6 7">Involved in the assembly process of the P-ring formation. It may associate with FlgF on the rod constituting a structure essential for the P-ring assembly or may act as a modulator protein for the P-ring assembly.</text>
</comment>
<dbReference type="InterPro" id="IPR013974">
    <property type="entry name" value="SAF"/>
</dbReference>
<dbReference type="NCBIfam" id="TIGR03170">
    <property type="entry name" value="flgA_cterm"/>
    <property type="match status" value="1"/>
</dbReference>
<dbReference type="InterPro" id="IPR039246">
    <property type="entry name" value="Flagellar_FlgA"/>
</dbReference>
<evidence type="ECO:0000256" key="6">
    <source>
        <dbReference type="ARBA" id="ARBA00025643"/>
    </source>
</evidence>
<reference evidence="9 10" key="1">
    <citation type="journal article" date="2024" name="Infect. Genet. Evol.">
        <title>Characteristics and comparative genome analysis of Yersinia enterocolitica and related species associated with human infections in Switzerland 2019-2023.</title>
        <authorList>
            <person name="Stevens M.J.A."/>
            <person name="Horlbog J.A."/>
            <person name="Diethelm A."/>
            <person name="Stephan R."/>
            <person name="Nuesch-Inderbinen M."/>
        </authorList>
    </citation>
    <scope>NUCLEOTIDE SEQUENCE [LARGE SCALE GENOMIC DNA]</scope>
    <source>
        <strain evidence="9 10">N20-0302</strain>
    </source>
</reference>
<evidence type="ECO:0000256" key="5">
    <source>
        <dbReference type="ARBA" id="ARBA00022764"/>
    </source>
</evidence>